<sequence length="254" mass="30060">MYRAVEEEIHQGRQHQTYSTESSKSVPRTTWPISSPSRCPSLHFRSSSKKSVCVNYLTRFCEFYYKCILHLNLRLAITCCVDDFINYSTLSAEDLMRWFSIVRLSPLPLPLVVKLISEEIKREEEALQEDLYSADRKFSEYYNVLEQMLGVLIKLIEDLNLQHQHNYDEPLKTWLCKRCETMSAKLRKLEYALVGQMYAKDSGFTHLREYQGVDPHFDQVARQYRDIVQKLENMQWTIQQVEMDLKRLPDNLNA</sequence>
<protein>
    <submittedName>
        <fullName evidence="2">HAUS augmin-like complex subunit 4</fullName>
    </submittedName>
</protein>
<organism evidence="2 3">
    <name type="scientific">Pyrus ussuriensis x Pyrus communis</name>
    <dbReference type="NCBI Taxonomy" id="2448454"/>
    <lineage>
        <taxon>Eukaryota</taxon>
        <taxon>Viridiplantae</taxon>
        <taxon>Streptophyta</taxon>
        <taxon>Embryophyta</taxon>
        <taxon>Tracheophyta</taxon>
        <taxon>Spermatophyta</taxon>
        <taxon>Magnoliopsida</taxon>
        <taxon>eudicotyledons</taxon>
        <taxon>Gunneridae</taxon>
        <taxon>Pentapetalae</taxon>
        <taxon>rosids</taxon>
        <taxon>fabids</taxon>
        <taxon>Rosales</taxon>
        <taxon>Rosaceae</taxon>
        <taxon>Amygdaloideae</taxon>
        <taxon>Maleae</taxon>
        <taxon>Pyrus</taxon>
    </lineage>
</organism>
<evidence type="ECO:0000313" key="3">
    <source>
        <dbReference type="Proteomes" id="UP000327157"/>
    </source>
</evidence>
<name>A0A5N5FS78_9ROSA</name>
<dbReference type="Pfam" id="PF14735">
    <property type="entry name" value="HAUS4"/>
    <property type="match status" value="2"/>
</dbReference>
<feature type="compositionally biased region" description="Polar residues" evidence="1">
    <location>
        <begin position="14"/>
        <end position="29"/>
    </location>
</feature>
<dbReference type="GO" id="GO:0051011">
    <property type="term" value="F:microtubule minus-end binding"/>
    <property type="evidence" value="ECO:0007669"/>
    <property type="project" value="TreeGrafter"/>
</dbReference>
<dbReference type="InterPro" id="IPR029327">
    <property type="entry name" value="HAUS4"/>
</dbReference>
<reference evidence="2 3" key="1">
    <citation type="submission" date="2019-09" db="EMBL/GenBank/DDBJ databases">
        <authorList>
            <person name="Ou C."/>
        </authorList>
    </citation>
    <scope>NUCLEOTIDE SEQUENCE [LARGE SCALE GENOMIC DNA]</scope>
    <source>
        <strain evidence="2">S2</strain>
        <tissue evidence="2">Leaf</tissue>
    </source>
</reference>
<dbReference type="GO" id="GO:0070652">
    <property type="term" value="C:HAUS complex"/>
    <property type="evidence" value="ECO:0007669"/>
    <property type="project" value="InterPro"/>
</dbReference>
<evidence type="ECO:0000256" key="1">
    <source>
        <dbReference type="SAM" id="MobiDB-lite"/>
    </source>
</evidence>
<dbReference type="EMBL" id="SMOL01000559">
    <property type="protein sequence ID" value="KAB2605975.1"/>
    <property type="molecule type" value="Genomic_DNA"/>
</dbReference>
<feature type="compositionally biased region" description="Basic and acidic residues" evidence="1">
    <location>
        <begin position="1"/>
        <end position="11"/>
    </location>
</feature>
<reference evidence="3" key="2">
    <citation type="submission" date="2019-10" db="EMBL/GenBank/DDBJ databases">
        <title>A de novo genome assembly of a pear dwarfing rootstock.</title>
        <authorList>
            <person name="Wang F."/>
            <person name="Wang J."/>
            <person name="Li S."/>
            <person name="Zhang Y."/>
            <person name="Fang M."/>
            <person name="Ma L."/>
            <person name="Zhao Y."/>
            <person name="Jiang S."/>
        </authorList>
    </citation>
    <scope>NUCLEOTIDE SEQUENCE [LARGE SCALE GENOMIC DNA]</scope>
</reference>
<gene>
    <name evidence="2" type="ORF">D8674_005692</name>
</gene>
<comment type="caution">
    <text evidence="2">The sequence shown here is derived from an EMBL/GenBank/DDBJ whole genome shotgun (WGS) entry which is preliminary data.</text>
</comment>
<dbReference type="OrthoDB" id="661220at2759"/>
<dbReference type="AlphaFoldDB" id="A0A5N5FS78"/>
<dbReference type="GO" id="GO:0051225">
    <property type="term" value="P:spindle assembly"/>
    <property type="evidence" value="ECO:0007669"/>
    <property type="project" value="InterPro"/>
</dbReference>
<accession>A0A5N5FS78</accession>
<dbReference type="PANTHER" id="PTHR16219">
    <property type="entry name" value="AUGMIN SUBUNIT 4 FAMILY MEMBER"/>
    <property type="match status" value="1"/>
</dbReference>
<keyword evidence="3" id="KW-1185">Reference proteome</keyword>
<dbReference type="PANTHER" id="PTHR16219:SF1">
    <property type="entry name" value="HAUS AUGMIN-LIKE COMPLEX SUBUNIT 4"/>
    <property type="match status" value="1"/>
</dbReference>
<dbReference type="Proteomes" id="UP000327157">
    <property type="component" value="Chromosome 11"/>
</dbReference>
<proteinExistence type="predicted"/>
<evidence type="ECO:0000313" key="2">
    <source>
        <dbReference type="EMBL" id="KAB2605975.1"/>
    </source>
</evidence>
<feature type="region of interest" description="Disordered" evidence="1">
    <location>
        <begin position="1"/>
        <end position="29"/>
    </location>
</feature>
<reference evidence="2 3" key="3">
    <citation type="submission" date="2019-11" db="EMBL/GenBank/DDBJ databases">
        <title>A de novo genome assembly of a pear dwarfing rootstock.</title>
        <authorList>
            <person name="Wang F."/>
            <person name="Wang J."/>
            <person name="Li S."/>
            <person name="Zhang Y."/>
            <person name="Fang M."/>
            <person name="Ma L."/>
            <person name="Zhao Y."/>
            <person name="Jiang S."/>
        </authorList>
    </citation>
    <scope>NUCLEOTIDE SEQUENCE [LARGE SCALE GENOMIC DNA]</scope>
    <source>
        <strain evidence="2">S2</strain>
        <tissue evidence="2">Leaf</tissue>
    </source>
</reference>